<dbReference type="PROSITE" id="PS01091">
    <property type="entry name" value="TATD_3"/>
    <property type="match status" value="1"/>
</dbReference>
<dbReference type="Gene3D" id="3.20.20.140">
    <property type="entry name" value="Metal-dependent hydrolases"/>
    <property type="match status" value="1"/>
</dbReference>
<dbReference type="Proteomes" id="UP000017052">
    <property type="component" value="Unassembled WGS sequence"/>
</dbReference>
<dbReference type="GO" id="GO:0016788">
    <property type="term" value="F:hydrolase activity, acting on ester bonds"/>
    <property type="evidence" value="ECO:0007669"/>
    <property type="project" value="InterPro"/>
</dbReference>
<reference evidence="2" key="1">
    <citation type="submission" date="2013-08" db="EMBL/GenBank/DDBJ databases">
        <authorList>
            <person name="Durkin A.S."/>
            <person name="Haft D.R."/>
            <person name="McCorrison J."/>
            <person name="Torralba M."/>
            <person name="Gillis M."/>
            <person name="Haft D.H."/>
            <person name="Methe B."/>
            <person name="Sutton G."/>
            <person name="Nelson K.E."/>
        </authorList>
    </citation>
    <scope>NUCLEOTIDE SEQUENCE [LARGE SCALE GENOMIC DNA]</scope>
    <source>
        <strain evidence="2">F0233</strain>
    </source>
</reference>
<dbReference type="InterPro" id="IPR032466">
    <property type="entry name" value="Metal_Hydrolase"/>
</dbReference>
<accession>U2S108</accession>
<name>U2S108_9ACTN</name>
<dbReference type="PANTHER" id="PTHR46124">
    <property type="entry name" value="D-AMINOACYL-TRNA DEACYLASE"/>
    <property type="match status" value="1"/>
</dbReference>
<dbReference type="GO" id="GO:0005829">
    <property type="term" value="C:cytosol"/>
    <property type="evidence" value="ECO:0007669"/>
    <property type="project" value="TreeGrafter"/>
</dbReference>
<dbReference type="Pfam" id="PF01026">
    <property type="entry name" value="TatD_DNase"/>
    <property type="match status" value="1"/>
</dbReference>
<evidence type="ECO:0000313" key="3">
    <source>
        <dbReference type="Proteomes" id="UP000017052"/>
    </source>
</evidence>
<gene>
    <name evidence="2" type="ORF">HMPREF0682_0443</name>
</gene>
<dbReference type="AlphaFoldDB" id="U2S108"/>
<dbReference type="EMBL" id="ACVN02000117">
    <property type="protein sequence ID" value="ERK59438.1"/>
    <property type="molecule type" value="Genomic_DNA"/>
</dbReference>
<dbReference type="InterPro" id="IPR018228">
    <property type="entry name" value="DNase_TatD-rel_CS"/>
</dbReference>
<proteinExistence type="predicted"/>
<evidence type="ECO:0000313" key="2">
    <source>
        <dbReference type="EMBL" id="ERK59438.1"/>
    </source>
</evidence>
<dbReference type="PANTHER" id="PTHR46124:SF2">
    <property type="entry name" value="D-AMINOACYL-TRNA DEACYLASE"/>
    <property type="match status" value="1"/>
</dbReference>
<dbReference type="CDD" id="cd01310">
    <property type="entry name" value="TatD_DNAse"/>
    <property type="match status" value="1"/>
</dbReference>
<organism evidence="2 3">
    <name type="scientific">Propionibacterium acidifaciens F0233</name>
    <dbReference type="NCBI Taxonomy" id="553198"/>
    <lineage>
        <taxon>Bacteria</taxon>
        <taxon>Bacillati</taxon>
        <taxon>Actinomycetota</taxon>
        <taxon>Actinomycetes</taxon>
        <taxon>Propionibacteriales</taxon>
        <taxon>Propionibacteriaceae</taxon>
        <taxon>Propionibacterium</taxon>
    </lineage>
</organism>
<keyword evidence="3" id="KW-1185">Reference proteome</keyword>
<protein>
    <submittedName>
        <fullName evidence="2">Hydrolase, TatD family</fullName>
    </submittedName>
</protein>
<keyword evidence="1 2" id="KW-0378">Hydrolase</keyword>
<dbReference type="InterPro" id="IPR001130">
    <property type="entry name" value="TatD-like"/>
</dbReference>
<dbReference type="SUPFAM" id="SSF51556">
    <property type="entry name" value="Metallo-dependent hydrolases"/>
    <property type="match status" value="1"/>
</dbReference>
<comment type="caution">
    <text evidence="2">The sequence shown here is derived from an EMBL/GenBank/DDBJ whole genome shotgun (WGS) entry which is preliminary data.</text>
</comment>
<evidence type="ECO:0000256" key="1">
    <source>
        <dbReference type="ARBA" id="ARBA00022801"/>
    </source>
</evidence>
<sequence length="328" mass="35061">MSGWPRRGADERVRDNGPVNPAEIAAELARLDLPSMPAPLPGRCIDDHTHVDSTADRSGLDAELNLAAAAAVGVDRLVQVGCDLDASRWAVRFAADHEQVAAAVAIHPNDAARLAAAAGVDGLDDGIDRIAELAVAHERVRAVGETGLDYFRTRDEAGRAVQRRAFARHVRIAHDTGRTLVIHDRDAHADVLRVLDEQGWPERTVLHCFSGDADFARAALAGGAGRRDVWLSFGGAVTFKPNTALREALAVTPPDRLLVETDAPYLTPVPLRGRPNAPYLLPVTVRFVAGARGVDVDDEQALGRFCDRLTANTLAAYGPWGARAGRGA</sequence>